<dbReference type="CDD" id="cd18793">
    <property type="entry name" value="SF2_C_SNF"/>
    <property type="match status" value="1"/>
</dbReference>
<dbReference type="InterPro" id="IPR000330">
    <property type="entry name" value="SNF2_N"/>
</dbReference>
<evidence type="ECO:0000259" key="4">
    <source>
        <dbReference type="PROSITE" id="PS51192"/>
    </source>
</evidence>
<organism evidence="6 7">
    <name type="scientific">Peronospora destructor</name>
    <dbReference type="NCBI Taxonomy" id="86335"/>
    <lineage>
        <taxon>Eukaryota</taxon>
        <taxon>Sar</taxon>
        <taxon>Stramenopiles</taxon>
        <taxon>Oomycota</taxon>
        <taxon>Peronosporomycetes</taxon>
        <taxon>Peronosporales</taxon>
        <taxon>Peronosporaceae</taxon>
        <taxon>Peronospora</taxon>
    </lineage>
</organism>
<keyword evidence="1" id="KW-0378">Hydrolase</keyword>
<keyword evidence="2" id="KW-0067">ATP-binding</keyword>
<dbReference type="PROSITE" id="PS51194">
    <property type="entry name" value="HELICASE_CTER"/>
    <property type="match status" value="1"/>
</dbReference>
<dbReference type="GO" id="GO:0004386">
    <property type="term" value="F:helicase activity"/>
    <property type="evidence" value="ECO:0007669"/>
    <property type="project" value="UniProtKB-KW"/>
</dbReference>
<evidence type="ECO:0000256" key="2">
    <source>
        <dbReference type="ARBA" id="ARBA00022806"/>
    </source>
</evidence>
<dbReference type="Gene3D" id="3.40.50.300">
    <property type="entry name" value="P-loop containing nucleotide triphosphate hydrolases"/>
    <property type="match status" value="1"/>
</dbReference>
<dbReference type="Pfam" id="PF12054">
    <property type="entry name" value="DUF3535"/>
    <property type="match status" value="1"/>
</dbReference>
<dbReference type="PANTHER" id="PTHR36498:SF1">
    <property type="entry name" value="TATA-BINDING PROTEIN-ASSOCIATED FACTOR 172"/>
    <property type="match status" value="1"/>
</dbReference>
<keyword evidence="2" id="KW-0547">Nucleotide-binding</keyword>
<comment type="caution">
    <text evidence="6">The sequence shown here is derived from an EMBL/GenBank/DDBJ whole genome shotgun (WGS) entry which is preliminary data.</text>
</comment>
<dbReference type="InterPro" id="IPR038718">
    <property type="entry name" value="SNF2-like_sf"/>
</dbReference>
<dbReference type="InterPro" id="IPR044972">
    <property type="entry name" value="Mot1"/>
</dbReference>
<evidence type="ECO:0000313" key="6">
    <source>
        <dbReference type="EMBL" id="CAI5746589.1"/>
    </source>
</evidence>
<dbReference type="SMART" id="SM00490">
    <property type="entry name" value="HELICc"/>
    <property type="match status" value="1"/>
</dbReference>
<dbReference type="PANTHER" id="PTHR36498">
    <property type="entry name" value="TATA-BINDING PROTEIN-ASSOCIATED FACTOR 172"/>
    <property type="match status" value="1"/>
</dbReference>
<dbReference type="SUPFAM" id="SSF52540">
    <property type="entry name" value="P-loop containing nucleoside triphosphate hydrolases"/>
    <property type="match status" value="2"/>
</dbReference>
<dbReference type="Pfam" id="PF00271">
    <property type="entry name" value="Helicase_C"/>
    <property type="match status" value="1"/>
</dbReference>
<dbReference type="GO" id="GO:0005524">
    <property type="term" value="F:ATP binding"/>
    <property type="evidence" value="ECO:0007669"/>
    <property type="project" value="InterPro"/>
</dbReference>
<reference evidence="6" key="1">
    <citation type="submission" date="2022-12" db="EMBL/GenBank/DDBJ databases">
        <authorList>
            <person name="Webb A."/>
        </authorList>
    </citation>
    <scope>NUCLEOTIDE SEQUENCE</scope>
    <source>
        <strain evidence="6">Pd1</strain>
    </source>
</reference>
<name>A0AAV0VIV6_9STRA</name>
<dbReference type="GO" id="GO:0017025">
    <property type="term" value="F:TBP-class protein binding"/>
    <property type="evidence" value="ECO:0007669"/>
    <property type="project" value="InterPro"/>
</dbReference>
<keyword evidence="2" id="KW-0347">Helicase</keyword>
<dbReference type="Gene3D" id="1.25.10.10">
    <property type="entry name" value="Leucine-rich Repeat Variant"/>
    <property type="match status" value="1"/>
</dbReference>
<dbReference type="InterPro" id="IPR049730">
    <property type="entry name" value="SNF2/RAD54-like_C"/>
</dbReference>
<accession>A0AAV0VIV6</accession>
<proteinExistence type="predicted"/>
<gene>
    <name evidence="6" type="ORF">PDE001_LOCUS11565</name>
</gene>
<dbReference type="InterPro" id="IPR016024">
    <property type="entry name" value="ARM-type_fold"/>
</dbReference>
<protein>
    <submittedName>
        <fullName evidence="6">Uncharacterized protein</fullName>
    </submittedName>
</protein>
<dbReference type="Gene3D" id="3.40.50.10810">
    <property type="entry name" value="Tandem AAA-ATPase domain"/>
    <property type="match status" value="1"/>
</dbReference>
<evidence type="ECO:0000313" key="7">
    <source>
        <dbReference type="Proteomes" id="UP001162029"/>
    </source>
</evidence>
<feature type="domain" description="Helicase ATP-binding" evidence="4">
    <location>
        <begin position="1133"/>
        <end position="1309"/>
    </location>
</feature>
<dbReference type="InterPro" id="IPR027417">
    <property type="entry name" value="P-loop_NTPase"/>
</dbReference>
<dbReference type="PROSITE" id="PS51192">
    <property type="entry name" value="HELICASE_ATP_BIND_1"/>
    <property type="match status" value="1"/>
</dbReference>
<dbReference type="InterPro" id="IPR014001">
    <property type="entry name" value="Helicase_ATP-bd"/>
</dbReference>
<dbReference type="SUPFAM" id="SSF48371">
    <property type="entry name" value="ARM repeat"/>
    <property type="match status" value="1"/>
</dbReference>
<dbReference type="Pfam" id="PF00176">
    <property type="entry name" value="SNF2-rel_dom"/>
    <property type="match status" value="1"/>
</dbReference>
<evidence type="ECO:0000256" key="1">
    <source>
        <dbReference type="ARBA" id="ARBA00022801"/>
    </source>
</evidence>
<keyword evidence="7" id="KW-1185">Reference proteome</keyword>
<dbReference type="GO" id="GO:0016887">
    <property type="term" value="F:ATP hydrolysis activity"/>
    <property type="evidence" value="ECO:0007669"/>
    <property type="project" value="InterPro"/>
</dbReference>
<dbReference type="InterPro" id="IPR022707">
    <property type="entry name" value="Mot1_central_dom"/>
</dbReference>
<sequence>MSAQATRLESLFLLVQDGSSAQIRNNAAEKLGEVAACSPESCVSILQQLRPLIVHEEWEIRVAASKCLDVVARSLRNEDENVADLFALTSLGSEEAESAALNLQTVDINKVVQEGAPLLRSGGKEYQYSTYLTEEERRDHAIKQRRLLLRRLSEAGGPIWKTREDSVTRQLLPRLNRNHAQEIADDIEASEAQLNRGDESVAPRKKATTQTKTKTVASLVSDLFESMFDSKWEVRHGALLSLRQILLLTHFTAAVEAVRTVKDDSVKRSFVDKWLEECLIRCICVLALDQFVDYSADGSVSPVREVCAQVFGILLGSLGNEETLVGYLQVVRTLFSGLTWHACHGGLLGLKYLVQAHSSHAQALLPLFFDDIVTVLSQGGSEEDVLALAADMCKEFVSYLDRVEAAAIIKAALLLWTSLKHHENDGLVTASIVEALSAWHNHNLVAAQLRCDKRVRAAIWQNLSYTIPMLHHHSQSIRASSAGCAAAIFSSELSPLTLSPVGFARSFLSHLVFQVLLENCESVQQSLLAAWKQVVSGLSNEGMLMDVVAEHLPIWVQLLWSTDETKNLNVGVVNSVGTVPSTDESDLADRATRANMSSRVVLAEAIGFVVAHVPLSNALMADVVQLFRDGVCGASGERQCGVLLALSKWGLFEKQLTREISVERLRRLQHLQTSVGSLVTSFAENQWKTLQPDALSGKTPLLYSEQLGSLKRVVQMEARIIEIFSSVGITLQPTPSQGLASAADISRQIAEHIALFPYDKLRDHPKEFEMAHFKRQDLFLVDELVEQSFSRFYHRIQGLGSSAYYELMPVPKKSGFLVKALMNSIKEEEELAFRSLSSRTIADFVVGQASTQKKCVTKIISNLCNNAAALKMRVRVVGAESTLREICKCGGDSLFNVCHALEDVICKAWTQHNATELTIQRCMHLIILVVPNVKGSAMATCLTWLDGLARLTQQPYEDQQTRRTIAHAIATISKYAKGQHRGDAMLVVYNSIFAVFTHAGHTDTKNEALEGAVMVLARIVHALGADLARYVPSLVHYAMKAMSSQFKHVRTYAAGAFADLVPLIPLQMDLELRESGQLLPDSLEMIVKQNAVSRSFLESFAEDKAVQHVDVKPLLSPETSLRLYQQHGVDWLCFMAKNNLHGILADDMGLGKTLQTLLAMAATLATSVTTNSRGTIMPCLIVCPPIVVSHWIQEAKKYTPGLFSVIIDYSIPASERRALKRKFGMPISDQGLTLIVTTYSILRVDIECLASIDYTFVVLDEAHLIRNPSTALFRAVLELHASHRIALSGTPLQNNVSDLWALFEFLMPGYLGDFAAFRREFVLPITKSKERNATTKQKELAAIAIVRLHQKVLPFILRRTKYQVLKELPPKIISNVLLPLSALQKSLYSLASSMESESTSLAASTKPIVKNLKTKPLTNVLTNLQLLRKICVHPALVADEAVAQSLSAKEKEALRGWKCSGKLAGLRDLLVECCDIAGWDQGTRQDAASDIVNLDGDNISPHRCLVFAHLRQTLDLTEQMLQDTLPRVTYRRLDGQTPRTKRADIVRQFNADPSIDILLLTTAVGGLGLTLTGADTVIFIEHSWNPFVDLQAMDRAHRIGQKRTVRVFRLIMKESLEEHILNLQEFKETVASTVVQKTDAQSSMNTNTAGVLNLLQVSSSVLAAKELRRSIAETQPGATTLPQEAQELLDQMGELWDESQYESLAFPKEAHM</sequence>
<keyword evidence="3" id="KW-0238">DNA-binding</keyword>
<dbReference type="EMBL" id="CANTFM010002601">
    <property type="protein sequence ID" value="CAI5746589.1"/>
    <property type="molecule type" value="Genomic_DNA"/>
</dbReference>
<dbReference type="GO" id="GO:0003677">
    <property type="term" value="F:DNA binding"/>
    <property type="evidence" value="ECO:0007669"/>
    <property type="project" value="UniProtKB-KW"/>
</dbReference>
<dbReference type="Proteomes" id="UP001162029">
    <property type="component" value="Unassembled WGS sequence"/>
</dbReference>
<dbReference type="InterPro" id="IPR011989">
    <property type="entry name" value="ARM-like"/>
</dbReference>
<feature type="domain" description="Helicase C-terminal" evidence="5">
    <location>
        <begin position="1486"/>
        <end position="1641"/>
    </location>
</feature>
<evidence type="ECO:0000256" key="3">
    <source>
        <dbReference type="ARBA" id="ARBA00023125"/>
    </source>
</evidence>
<evidence type="ECO:0000259" key="5">
    <source>
        <dbReference type="PROSITE" id="PS51194"/>
    </source>
</evidence>
<dbReference type="SMART" id="SM00487">
    <property type="entry name" value="DEXDc"/>
    <property type="match status" value="1"/>
</dbReference>
<dbReference type="InterPro" id="IPR001650">
    <property type="entry name" value="Helicase_C-like"/>
</dbReference>